<feature type="chain" id="PRO_5046211879" evidence="1">
    <location>
        <begin position="24"/>
        <end position="128"/>
    </location>
</feature>
<gene>
    <name evidence="2" type="ORF">H3N35_01440</name>
</gene>
<feature type="signal peptide" evidence="1">
    <location>
        <begin position="1"/>
        <end position="23"/>
    </location>
</feature>
<evidence type="ECO:0000313" key="2">
    <source>
        <dbReference type="EMBL" id="WDE12178.1"/>
    </source>
</evidence>
<dbReference type="EMBL" id="CP059693">
    <property type="protein sequence ID" value="WDE12178.1"/>
    <property type="molecule type" value="Genomic_DNA"/>
</dbReference>
<evidence type="ECO:0000313" key="3">
    <source>
        <dbReference type="Proteomes" id="UP001215231"/>
    </source>
</evidence>
<proteinExistence type="predicted"/>
<keyword evidence="1" id="KW-0732">Signal</keyword>
<reference evidence="2 3" key="1">
    <citation type="journal article" date="2022" name="Mar. Drugs">
        <title>Bioassay-Guided Fractionation Leads to the Detection of Cholic Acid Generated by the Rare Thalassomonas sp.</title>
        <authorList>
            <person name="Pheiffer F."/>
            <person name="Schneider Y.K."/>
            <person name="Hansen E.H."/>
            <person name="Andersen J.H."/>
            <person name="Isaksson J."/>
            <person name="Busche T."/>
            <person name="R C."/>
            <person name="Kalinowski J."/>
            <person name="Zyl L.V."/>
            <person name="Trindade M."/>
        </authorList>
    </citation>
    <scope>NUCLEOTIDE SEQUENCE [LARGE SCALE GENOMIC DNA]</scope>
    <source>
        <strain evidence="2 3">A5K-61T</strain>
    </source>
</reference>
<keyword evidence="3" id="KW-1185">Reference proteome</keyword>
<organism evidence="2 3">
    <name type="scientific">Thalassomonas haliotis</name>
    <dbReference type="NCBI Taxonomy" id="485448"/>
    <lineage>
        <taxon>Bacteria</taxon>
        <taxon>Pseudomonadati</taxon>
        <taxon>Pseudomonadota</taxon>
        <taxon>Gammaproteobacteria</taxon>
        <taxon>Alteromonadales</taxon>
        <taxon>Colwelliaceae</taxon>
        <taxon>Thalassomonas</taxon>
    </lineage>
</organism>
<accession>A0ABY7VF32</accession>
<evidence type="ECO:0000256" key="1">
    <source>
        <dbReference type="SAM" id="SignalP"/>
    </source>
</evidence>
<sequence length="128" mass="14073">MIHLRPKAHILPVLLIFTALSQAKVNFADKPDKNISCFNDISLPESFIAFDAGFDSELATWYQRLERVKTFTFPDGNTKGVLMKRGKFVVEVFNKKSLNGPAGKSPDIPGIISSAFLPGPSYPSCKAV</sequence>
<dbReference type="Proteomes" id="UP001215231">
    <property type="component" value="Chromosome"/>
</dbReference>
<dbReference type="RefSeq" id="WP_274052445.1">
    <property type="nucleotide sequence ID" value="NZ_CP059693.1"/>
</dbReference>
<protein>
    <submittedName>
        <fullName evidence="2">Uncharacterized protein</fullName>
    </submittedName>
</protein>
<name>A0ABY7VF32_9GAMM</name>